<gene>
    <name evidence="11" type="ORF">CCR75_007272</name>
</gene>
<evidence type="ECO:0000256" key="9">
    <source>
        <dbReference type="ARBA" id="ARBA00048787"/>
    </source>
</evidence>
<dbReference type="EMBL" id="SHOA02000220">
    <property type="protein sequence ID" value="TDH65229.1"/>
    <property type="molecule type" value="Genomic_DNA"/>
</dbReference>
<reference evidence="11 12" key="1">
    <citation type="journal article" date="2021" name="Genome Biol.">
        <title>AFLAP: assembly-free linkage analysis pipeline using k-mers from genome sequencing data.</title>
        <authorList>
            <person name="Fletcher K."/>
            <person name="Zhang L."/>
            <person name="Gil J."/>
            <person name="Han R."/>
            <person name="Cavanaugh K."/>
            <person name="Michelmore R."/>
        </authorList>
    </citation>
    <scope>NUCLEOTIDE SEQUENCE [LARGE SCALE GENOMIC DNA]</scope>
    <source>
        <strain evidence="11 12">SF5</strain>
    </source>
</reference>
<dbReference type="Proteomes" id="UP000294530">
    <property type="component" value="Unassembled WGS sequence"/>
</dbReference>
<sequence>MRLLRLPKYRNLDKCFEMFGLIHQVVTSRRTLRQIVIEAVEDFYKDNVKYLELRSTPRDLPKDGASRADYVDEVSRIVTQDKIWILIKRNQTLQLAEVTVNMALLRKNKQKCPYIVGIDFSGNSERLNSDLNRFEQLLKRARAGGLMITVHFAEHFDDDEATRVLAFRPNRSAGFQLNMSVTSNVYTMARNRRDEECKYLFDNKSKTLKLCACGFTSHPHGRLLANMRCQEQQLDIYPMRLCTDDCGVFDTTLSIE</sequence>
<dbReference type="PANTHER" id="PTHR11409">
    <property type="entry name" value="ADENOSINE DEAMINASE"/>
    <property type="match status" value="1"/>
</dbReference>
<evidence type="ECO:0000256" key="2">
    <source>
        <dbReference type="ARBA" id="ARBA00005058"/>
    </source>
</evidence>
<evidence type="ECO:0000256" key="8">
    <source>
        <dbReference type="ARBA" id="ARBA00023080"/>
    </source>
</evidence>
<keyword evidence="6" id="KW-0378">Hydrolase</keyword>
<evidence type="ECO:0000313" key="11">
    <source>
        <dbReference type="EMBL" id="TDH65229.1"/>
    </source>
</evidence>
<dbReference type="GO" id="GO:0009117">
    <property type="term" value="P:nucleotide metabolic process"/>
    <property type="evidence" value="ECO:0007669"/>
    <property type="project" value="UniProtKB-KW"/>
</dbReference>
<evidence type="ECO:0000313" key="12">
    <source>
        <dbReference type="Proteomes" id="UP000294530"/>
    </source>
</evidence>
<name>A0A976FEZ8_BRELC</name>
<evidence type="ECO:0000259" key="10">
    <source>
        <dbReference type="Pfam" id="PF00962"/>
    </source>
</evidence>
<dbReference type="SUPFAM" id="SSF51556">
    <property type="entry name" value="Metallo-dependent hydrolases"/>
    <property type="match status" value="1"/>
</dbReference>
<keyword evidence="12" id="KW-1185">Reference proteome</keyword>
<dbReference type="GO" id="GO:0046872">
    <property type="term" value="F:metal ion binding"/>
    <property type="evidence" value="ECO:0007669"/>
    <property type="project" value="UniProtKB-KW"/>
</dbReference>
<dbReference type="GeneID" id="94351004"/>
<dbReference type="OrthoDB" id="272271at2759"/>
<proteinExistence type="inferred from homology"/>
<dbReference type="PANTHER" id="PTHR11409:SF42">
    <property type="entry name" value="ADENOSINE DEAMINASE-LIKE PROTEIN"/>
    <property type="match status" value="1"/>
</dbReference>
<comment type="cofactor">
    <cofactor evidence="1">
        <name>Zn(2+)</name>
        <dbReference type="ChEBI" id="CHEBI:29105"/>
    </cofactor>
</comment>
<dbReference type="AlphaFoldDB" id="A0A976FEZ8"/>
<dbReference type="InterPro" id="IPR001365">
    <property type="entry name" value="A_deaminase_dom"/>
</dbReference>
<evidence type="ECO:0000256" key="1">
    <source>
        <dbReference type="ARBA" id="ARBA00001947"/>
    </source>
</evidence>
<comment type="similarity">
    <text evidence="3">Belongs to the metallo-dependent hydrolases superfamily. Adenosine and AMP deaminases family.</text>
</comment>
<comment type="catalytic activity">
    <reaction evidence="9">
        <text>N(6)-methyl-AMP + H2O + H(+) = IMP + methylamine</text>
        <dbReference type="Rhea" id="RHEA:16001"/>
        <dbReference type="ChEBI" id="CHEBI:15377"/>
        <dbReference type="ChEBI" id="CHEBI:15378"/>
        <dbReference type="ChEBI" id="CHEBI:58053"/>
        <dbReference type="ChEBI" id="CHEBI:59338"/>
        <dbReference type="ChEBI" id="CHEBI:144842"/>
    </reaction>
    <physiologicalReaction direction="left-to-right" evidence="9">
        <dbReference type="Rhea" id="RHEA:16002"/>
    </physiologicalReaction>
</comment>
<keyword evidence="8" id="KW-0546">Nucleotide metabolism</keyword>
<dbReference type="GO" id="GO:0006166">
    <property type="term" value="P:purine ribonucleoside salvage"/>
    <property type="evidence" value="ECO:0007669"/>
    <property type="project" value="UniProtKB-KW"/>
</dbReference>
<accession>A0A976FEZ8</accession>
<keyword evidence="7" id="KW-0862">Zinc</keyword>
<dbReference type="Gene3D" id="3.20.20.140">
    <property type="entry name" value="Metal-dependent hydrolases"/>
    <property type="match status" value="1"/>
</dbReference>
<dbReference type="Pfam" id="PF00962">
    <property type="entry name" value="A_deaminase"/>
    <property type="match status" value="1"/>
</dbReference>
<evidence type="ECO:0000256" key="5">
    <source>
        <dbReference type="ARBA" id="ARBA00022726"/>
    </source>
</evidence>
<dbReference type="RefSeq" id="XP_067814728.1">
    <property type="nucleotide sequence ID" value="XM_067965333.1"/>
</dbReference>
<dbReference type="InterPro" id="IPR006330">
    <property type="entry name" value="Ado/ade_deaminase"/>
</dbReference>
<dbReference type="GO" id="GO:0004000">
    <property type="term" value="F:adenosine deaminase activity"/>
    <property type="evidence" value="ECO:0007669"/>
    <property type="project" value="TreeGrafter"/>
</dbReference>
<evidence type="ECO:0000256" key="7">
    <source>
        <dbReference type="ARBA" id="ARBA00022833"/>
    </source>
</evidence>
<protein>
    <recommendedName>
        <fullName evidence="10">Adenosine deaminase domain-containing protein</fullName>
    </recommendedName>
</protein>
<organism evidence="11 12">
    <name type="scientific">Bremia lactucae</name>
    <name type="common">Lettuce downy mildew</name>
    <dbReference type="NCBI Taxonomy" id="4779"/>
    <lineage>
        <taxon>Eukaryota</taxon>
        <taxon>Sar</taxon>
        <taxon>Stramenopiles</taxon>
        <taxon>Oomycota</taxon>
        <taxon>Peronosporomycetes</taxon>
        <taxon>Peronosporales</taxon>
        <taxon>Peronosporaceae</taxon>
        <taxon>Bremia</taxon>
    </lineage>
</organism>
<dbReference type="KEGG" id="blac:94351004"/>
<keyword evidence="5" id="KW-0660">Purine salvage</keyword>
<dbReference type="GO" id="GO:0046103">
    <property type="term" value="P:inosine biosynthetic process"/>
    <property type="evidence" value="ECO:0007669"/>
    <property type="project" value="TreeGrafter"/>
</dbReference>
<feature type="domain" description="Adenosine deaminase" evidence="10">
    <location>
        <begin position="8"/>
        <end position="156"/>
    </location>
</feature>
<evidence type="ECO:0000256" key="6">
    <source>
        <dbReference type="ARBA" id="ARBA00022801"/>
    </source>
</evidence>
<evidence type="ECO:0000256" key="4">
    <source>
        <dbReference type="ARBA" id="ARBA00022723"/>
    </source>
</evidence>
<comment type="pathway">
    <text evidence="2">Purine metabolism; purine nucleoside salvage.</text>
</comment>
<evidence type="ECO:0000256" key="3">
    <source>
        <dbReference type="ARBA" id="ARBA00006676"/>
    </source>
</evidence>
<keyword evidence="4" id="KW-0479">Metal-binding</keyword>
<dbReference type="InterPro" id="IPR032466">
    <property type="entry name" value="Metal_Hydrolase"/>
</dbReference>
<dbReference type="GO" id="GO:0006154">
    <property type="term" value="P:adenosine catabolic process"/>
    <property type="evidence" value="ECO:0007669"/>
    <property type="project" value="TreeGrafter"/>
</dbReference>
<comment type="caution">
    <text evidence="11">The sequence shown here is derived from an EMBL/GenBank/DDBJ whole genome shotgun (WGS) entry which is preliminary data.</text>
</comment>